<keyword evidence="6" id="KW-1185">Reference proteome</keyword>
<dbReference type="EMBL" id="JAAAMV010000002">
    <property type="protein sequence ID" value="NBD23300.1"/>
    <property type="molecule type" value="Genomic_DNA"/>
</dbReference>
<dbReference type="InterPro" id="IPR008995">
    <property type="entry name" value="Mo/tungstate-bd_C_term_dom"/>
</dbReference>
<reference evidence="5 6" key="1">
    <citation type="submission" date="2020-01" db="EMBL/GenBank/DDBJ databases">
        <title>Paenibacillus soybeanensis sp. nov. isolated from the nodules of soybean (Glycine max(L.) Merr).</title>
        <authorList>
            <person name="Wang H."/>
        </authorList>
    </citation>
    <scope>NUCLEOTIDE SEQUENCE [LARGE SCALE GENOMIC DNA]</scope>
    <source>
        <strain evidence="5 6">T1</strain>
    </source>
</reference>
<name>A0ABW9XL32_9BACL</name>
<keyword evidence="1" id="KW-0813">Transport</keyword>
<sequence length="373" mass="40544">MAANEPMIEITNVSKRFGDFEAIKNISLSVPAGSFTTLLGPSGCGKTTLMKLIAGFFEPDRGDIFIEGRRMNGLPAFKRNTPLVFQDYALFPHMTVQENIAYGLKLQKLPRKTAEDKITAMVDMFGLHGLRDRLPRALSGGQQQRVAFARALVMGSNVILMDEPLSNLDAKMRVEVRDELRQLQQRLGFTAVFVTHDQDEALSISDQVAVFDQGRIVQVGTPREIYKKPASRFAADFVGAANFAEGVVKAIEGDDLVIACGNGIMRVHRDGYAFGPGERVTLVIRPENIAVHESASRGDNAWSGHLLRSSFHGRSVRYWVAADGRDWIVDDAGPGSIAGLQGLVHMSVDKRAVHLLPAAGGTVTIESGTGAIA</sequence>
<dbReference type="InterPro" id="IPR050093">
    <property type="entry name" value="ABC_SmlMolc_Importer"/>
</dbReference>
<dbReference type="SMART" id="SM00382">
    <property type="entry name" value="AAA"/>
    <property type="match status" value="1"/>
</dbReference>
<evidence type="ECO:0000256" key="2">
    <source>
        <dbReference type="ARBA" id="ARBA00022741"/>
    </source>
</evidence>
<evidence type="ECO:0000259" key="4">
    <source>
        <dbReference type="PROSITE" id="PS50893"/>
    </source>
</evidence>
<dbReference type="InterPro" id="IPR003593">
    <property type="entry name" value="AAA+_ATPase"/>
</dbReference>
<dbReference type="Pfam" id="PF08402">
    <property type="entry name" value="TOBE_2"/>
    <property type="match status" value="1"/>
</dbReference>
<dbReference type="InterPro" id="IPR013611">
    <property type="entry name" value="Transp-assoc_OB_typ2"/>
</dbReference>
<gene>
    <name evidence="5" type="ORF">GT019_05405</name>
</gene>
<dbReference type="SUPFAM" id="SSF50331">
    <property type="entry name" value="MOP-like"/>
    <property type="match status" value="1"/>
</dbReference>
<dbReference type="Proteomes" id="UP000665561">
    <property type="component" value="Unassembled WGS sequence"/>
</dbReference>
<protein>
    <submittedName>
        <fullName evidence="5">ATP-binding cassette domain-containing protein</fullName>
    </submittedName>
</protein>
<dbReference type="PROSITE" id="PS50893">
    <property type="entry name" value="ABC_TRANSPORTER_2"/>
    <property type="match status" value="1"/>
</dbReference>
<evidence type="ECO:0000313" key="5">
    <source>
        <dbReference type="EMBL" id="NBD23300.1"/>
    </source>
</evidence>
<dbReference type="Pfam" id="PF00005">
    <property type="entry name" value="ABC_tran"/>
    <property type="match status" value="1"/>
</dbReference>
<keyword evidence="3 5" id="KW-0067">ATP-binding</keyword>
<organism evidence="5 6">
    <name type="scientific">Paenibacillus glycinis</name>
    <dbReference type="NCBI Taxonomy" id="2697035"/>
    <lineage>
        <taxon>Bacteria</taxon>
        <taxon>Bacillati</taxon>
        <taxon>Bacillota</taxon>
        <taxon>Bacilli</taxon>
        <taxon>Bacillales</taxon>
        <taxon>Paenibacillaceae</taxon>
        <taxon>Paenibacillus</taxon>
    </lineage>
</organism>
<dbReference type="Gene3D" id="2.40.50.100">
    <property type="match status" value="1"/>
</dbReference>
<comment type="caution">
    <text evidence="5">The sequence shown here is derived from an EMBL/GenBank/DDBJ whole genome shotgun (WGS) entry which is preliminary data.</text>
</comment>
<evidence type="ECO:0000256" key="1">
    <source>
        <dbReference type="ARBA" id="ARBA00022448"/>
    </source>
</evidence>
<dbReference type="PANTHER" id="PTHR42781">
    <property type="entry name" value="SPERMIDINE/PUTRESCINE IMPORT ATP-BINDING PROTEIN POTA"/>
    <property type="match status" value="1"/>
</dbReference>
<dbReference type="InterPro" id="IPR017871">
    <property type="entry name" value="ABC_transporter-like_CS"/>
</dbReference>
<dbReference type="InterPro" id="IPR003439">
    <property type="entry name" value="ABC_transporter-like_ATP-bd"/>
</dbReference>
<accession>A0ABW9XL32</accession>
<keyword evidence="2" id="KW-0547">Nucleotide-binding</keyword>
<evidence type="ECO:0000256" key="3">
    <source>
        <dbReference type="ARBA" id="ARBA00022840"/>
    </source>
</evidence>
<dbReference type="RefSeq" id="WP_161741722.1">
    <property type="nucleotide sequence ID" value="NZ_JAAAMV010000002.1"/>
</dbReference>
<evidence type="ECO:0000313" key="6">
    <source>
        <dbReference type="Proteomes" id="UP000665561"/>
    </source>
</evidence>
<dbReference type="PANTHER" id="PTHR42781:SF4">
    <property type="entry name" value="SPERMIDINE_PUTRESCINE IMPORT ATP-BINDING PROTEIN POTA"/>
    <property type="match status" value="1"/>
</dbReference>
<dbReference type="Gene3D" id="3.40.50.300">
    <property type="entry name" value="P-loop containing nucleotide triphosphate hydrolases"/>
    <property type="match status" value="1"/>
</dbReference>
<dbReference type="GO" id="GO:0005524">
    <property type="term" value="F:ATP binding"/>
    <property type="evidence" value="ECO:0007669"/>
    <property type="project" value="UniProtKB-KW"/>
</dbReference>
<dbReference type="PROSITE" id="PS00211">
    <property type="entry name" value="ABC_TRANSPORTER_1"/>
    <property type="match status" value="1"/>
</dbReference>
<dbReference type="SUPFAM" id="SSF52540">
    <property type="entry name" value="P-loop containing nucleoside triphosphate hydrolases"/>
    <property type="match status" value="1"/>
</dbReference>
<dbReference type="InterPro" id="IPR027417">
    <property type="entry name" value="P-loop_NTPase"/>
</dbReference>
<feature type="domain" description="ABC transporter" evidence="4">
    <location>
        <begin position="8"/>
        <end position="238"/>
    </location>
</feature>
<proteinExistence type="predicted"/>